<accession>E1RDB4</accession>
<reference evidence="8 9" key="1">
    <citation type="journal article" date="2010" name="Stand. Genomic Sci.">
        <title>Complete genome sequence of Methanoplanus petrolearius type strain (SEBR 4847).</title>
        <authorList>
            <person name="Brambilla E."/>
            <person name="Djao O.D."/>
            <person name="Daligault H."/>
            <person name="Lapidus A."/>
            <person name="Lucas S."/>
            <person name="Hammon N."/>
            <person name="Nolan M."/>
            <person name="Tice H."/>
            <person name="Cheng J.F."/>
            <person name="Han C."/>
            <person name="Tapia R."/>
            <person name="Goodwin L."/>
            <person name="Pitluck S."/>
            <person name="Liolios K."/>
            <person name="Ivanova N."/>
            <person name="Mavromatis K."/>
            <person name="Mikhailova N."/>
            <person name="Pati A."/>
            <person name="Chen A."/>
            <person name="Palaniappan K."/>
            <person name="Land M."/>
            <person name="Hauser L."/>
            <person name="Chang Y.J."/>
            <person name="Jeffries C.D."/>
            <person name="Rohde M."/>
            <person name="Spring S."/>
            <person name="Sikorski J."/>
            <person name="Goker M."/>
            <person name="Woyke T."/>
            <person name="Bristow J."/>
            <person name="Eisen J.A."/>
            <person name="Markowitz V."/>
            <person name="Hugenholtz P."/>
            <person name="Kyrpides N.C."/>
            <person name="Klenk H.P."/>
        </authorList>
    </citation>
    <scope>NUCLEOTIDE SEQUENCE [LARGE SCALE GENOMIC DNA]</scope>
    <source>
        <strain evidence="9">DSM 11571 / OCM 486 / SEBR 4847</strain>
    </source>
</reference>
<dbReference type="EMBL" id="CP002117">
    <property type="protein sequence ID" value="ADN37097.1"/>
    <property type="molecule type" value="Genomic_DNA"/>
</dbReference>
<dbReference type="Proteomes" id="UP000006565">
    <property type="component" value="Chromosome"/>
</dbReference>
<keyword evidence="5 6" id="KW-0472">Membrane</keyword>
<dbReference type="Gene3D" id="1.20.1250.20">
    <property type="entry name" value="MFS general substrate transporter like domains"/>
    <property type="match status" value="2"/>
</dbReference>
<feature type="transmembrane region" description="Helical" evidence="6">
    <location>
        <begin position="359"/>
        <end position="378"/>
    </location>
</feature>
<feature type="transmembrane region" description="Helical" evidence="6">
    <location>
        <begin position="141"/>
        <end position="164"/>
    </location>
</feature>
<dbReference type="InterPro" id="IPR036259">
    <property type="entry name" value="MFS_trans_sf"/>
</dbReference>
<feature type="transmembrane region" description="Helical" evidence="6">
    <location>
        <begin position="48"/>
        <end position="68"/>
    </location>
</feature>
<dbReference type="KEGG" id="mpi:Mpet_2350"/>
<comment type="subcellular location">
    <subcellularLocation>
        <location evidence="1">Membrane</location>
        <topology evidence="1">Multi-pass membrane protein</topology>
    </subcellularLocation>
</comment>
<feature type="transmembrane region" description="Helical" evidence="6">
    <location>
        <begin position="268"/>
        <end position="291"/>
    </location>
</feature>
<feature type="transmembrane region" description="Helical" evidence="6">
    <location>
        <begin position="170"/>
        <end position="190"/>
    </location>
</feature>
<dbReference type="RefSeq" id="WP_013330274.1">
    <property type="nucleotide sequence ID" value="NC_014507.1"/>
</dbReference>
<protein>
    <submittedName>
        <fullName evidence="8">Major facilitator superfamily MFS_1</fullName>
    </submittedName>
</protein>
<feature type="transmembrane region" description="Helical" evidence="6">
    <location>
        <begin position="303"/>
        <end position="322"/>
    </location>
</feature>
<proteinExistence type="predicted"/>
<dbReference type="GO" id="GO:0022857">
    <property type="term" value="F:transmembrane transporter activity"/>
    <property type="evidence" value="ECO:0007669"/>
    <property type="project" value="InterPro"/>
</dbReference>
<feature type="transmembrane region" description="Helical" evidence="6">
    <location>
        <begin position="399"/>
        <end position="422"/>
    </location>
</feature>
<feature type="transmembrane region" description="Helical" evidence="6">
    <location>
        <begin position="80"/>
        <end position="99"/>
    </location>
</feature>
<feature type="transmembrane region" description="Helical" evidence="6">
    <location>
        <begin position="442"/>
        <end position="460"/>
    </location>
</feature>
<evidence type="ECO:0000259" key="7">
    <source>
        <dbReference type="PROSITE" id="PS50850"/>
    </source>
</evidence>
<feature type="transmembrane region" description="Helical" evidence="6">
    <location>
        <begin position="210"/>
        <end position="227"/>
    </location>
</feature>
<evidence type="ECO:0000256" key="6">
    <source>
        <dbReference type="SAM" id="Phobius"/>
    </source>
</evidence>
<evidence type="ECO:0000256" key="3">
    <source>
        <dbReference type="ARBA" id="ARBA00022692"/>
    </source>
</evidence>
<dbReference type="OrthoDB" id="117970at2157"/>
<keyword evidence="9" id="KW-1185">Reference proteome</keyword>
<dbReference type="Pfam" id="PF07690">
    <property type="entry name" value="MFS_1"/>
    <property type="match status" value="1"/>
</dbReference>
<feature type="transmembrane region" description="Helical" evidence="6">
    <location>
        <begin position="334"/>
        <end position="353"/>
    </location>
</feature>
<dbReference type="PANTHER" id="PTHR42718">
    <property type="entry name" value="MAJOR FACILITATOR SUPERFAMILY MULTIDRUG TRANSPORTER MFSC"/>
    <property type="match status" value="1"/>
</dbReference>
<dbReference type="SUPFAM" id="SSF103473">
    <property type="entry name" value="MFS general substrate transporter"/>
    <property type="match status" value="1"/>
</dbReference>
<dbReference type="HOGENOM" id="CLU_000960_28_3_2"/>
<evidence type="ECO:0000256" key="1">
    <source>
        <dbReference type="ARBA" id="ARBA00004141"/>
    </source>
</evidence>
<name>E1RDB4_METP4</name>
<evidence type="ECO:0000256" key="2">
    <source>
        <dbReference type="ARBA" id="ARBA00022448"/>
    </source>
</evidence>
<evidence type="ECO:0000313" key="9">
    <source>
        <dbReference type="Proteomes" id="UP000006565"/>
    </source>
</evidence>
<feature type="transmembrane region" description="Helical" evidence="6">
    <location>
        <begin position="7"/>
        <end position="28"/>
    </location>
</feature>
<dbReference type="CDD" id="cd17321">
    <property type="entry name" value="MFS_MMR_MDR_like"/>
    <property type="match status" value="1"/>
</dbReference>
<dbReference type="InterPro" id="IPR011701">
    <property type="entry name" value="MFS"/>
</dbReference>
<keyword evidence="4 6" id="KW-1133">Transmembrane helix</keyword>
<feature type="domain" description="Major facilitator superfamily (MFS) profile" evidence="7">
    <location>
        <begin position="7"/>
        <end position="466"/>
    </location>
</feature>
<dbReference type="eggNOG" id="arCOG00143">
    <property type="taxonomic scope" value="Archaea"/>
</dbReference>
<organism evidence="8 9">
    <name type="scientific">Methanolacinia petrolearia (strain DSM 11571 / OCM 486 / SEBR 4847)</name>
    <name type="common">Methanoplanus petrolearius</name>
    <dbReference type="NCBI Taxonomy" id="679926"/>
    <lineage>
        <taxon>Archaea</taxon>
        <taxon>Methanobacteriati</taxon>
        <taxon>Methanobacteriota</taxon>
        <taxon>Stenosarchaea group</taxon>
        <taxon>Methanomicrobia</taxon>
        <taxon>Methanomicrobiales</taxon>
        <taxon>Methanomicrobiaceae</taxon>
        <taxon>Methanolacinia</taxon>
    </lineage>
</organism>
<feature type="transmembrane region" description="Helical" evidence="6">
    <location>
        <begin position="105"/>
        <end position="129"/>
    </location>
</feature>
<dbReference type="PROSITE" id="PS50850">
    <property type="entry name" value="MFS"/>
    <property type="match status" value="1"/>
</dbReference>
<evidence type="ECO:0000256" key="5">
    <source>
        <dbReference type="ARBA" id="ARBA00023136"/>
    </source>
</evidence>
<feature type="transmembrane region" description="Helical" evidence="6">
    <location>
        <begin position="233"/>
        <end position="248"/>
    </location>
</feature>
<dbReference type="AlphaFoldDB" id="E1RDB4"/>
<dbReference type="GO" id="GO:0016020">
    <property type="term" value="C:membrane"/>
    <property type="evidence" value="ECO:0007669"/>
    <property type="project" value="UniProtKB-SubCell"/>
</dbReference>
<dbReference type="InterPro" id="IPR020846">
    <property type="entry name" value="MFS_dom"/>
</dbReference>
<keyword evidence="3 6" id="KW-0812">Transmembrane</keyword>
<sequence length="468" mass="50080" precursor="true">MTDRRKFISGAGFTSFTTGTGIFAIYFMLSSMTLAIPVITGLYNFQPYVSGFIIQAHLIGAVIFLLPAARIGDLIGHEKILCIGGFFFAVSSFLCAVFPSDMGGMGLIFFRFTQGIGDGMIMASSLVLLSRRWSPEKRGESFGLFLFSGYMGYIAGLLGGGTLIDLFSWRAPFLFTVPVTIITGICGYILSKSGTGITSVDKQKLDLKGIALFAPAIVMLTAGLSLIPSTNSAYLIITGTVLFIFLVIHEKRSDYPLFKISLFKNNRIFSLAILSDILYYSGIGAVSYLLITYLEAGRGLGSFDAALVILPISIIQGVMSPVTGKLSDKIDPKYISSVGVSLIFTILLLYSHIEQDTSILVITIAAAITGAGFAMFSAPNKNAIMNSVKQQDHGNASGIANTFEQTGNLVSIGIAAAIMTGITGESTSGSYTPDLLLKSIDIIFLILAFICLVNIAVILIRGKIKQES</sequence>
<dbReference type="PANTHER" id="PTHR42718:SF9">
    <property type="entry name" value="MAJOR FACILITATOR SUPERFAMILY MULTIDRUG TRANSPORTER MFSC"/>
    <property type="match status" value="1"/>
</dbReference>
<dbReference type="GeneID" id="9744838"/>
<evidence type="ECO:0000313" key="8">
    <source>
        <dbReference type="EMBL" id="ADN37097.1"/>
    </source>
</evidence>
<gene>
    <name evidence="8" type="ordered locus">Mpet_2350</name>
</gene>
<evidence type="ECO:0000256" key="4">
    <source>
        <dbReference type="ARBA" id="ARBA00022989"/>
    </source>
</evidence>
<keyword evidence="2" id="KW-0813">Transport</keyword>